<dbReference type="Gene3D" id="1.10.10.10">
    <property type="entry name" value="Winged helix-like DNA-binding domain superfamily/Winged helix DNA-binding domain"/>
    <property type="match status" value="1"/>
</dbReference>
<evidence type="ECO:0000256" key="1">
    <source>
        <dbReference type="ARBA" id="ARBA00023015"/>
    </source>
</evidence>
<dbReference type="InterPro" id="IPR023187">
    <property type="entry name" value="Tscrpt_reg_MarR-type_CS"/>
</dbReference>
<evidence type="ECO:0000313" key="6">
    <source>
        <dbReference type="Proteomes" id="UP001597383"/>
    </source>
</evidence>
<proteinExistence type="predicted"/>
<dbReference type="RefSeq" id="WP_377555052.1">
    <property type="nucleotide sequence ID" value="NZ_JBHUHQ010000006.1"/>
</dbReference>
<dbReference type="PANTHER" id="PTHR33164">
    <property type="entry name" value="TRANSCRIPTIONAL REGULATOR, MARR FAMILY"/>
    <property type="match status" value="1"/>
</dbReference>
<keyword evidence="1" id="KW-0805">Transcription regulation</keyword>
<keyword evidence="6" id="KW-1185">Reference proteome</keyword>
<evidence type="ECO:0000259" key="4">
    <source>
        <dbReference type="PROSITE" id="PS50995"/>
    </source>
</evidence>
<comment type="caution">
    <text evidence="5">The sequence shown here is derived from an EMBL/GenBank/DDBJ whole genome shotgun (WGS) entry which is preliminary data.</text>
</comment>
<dbReference type="PROSITE" id="PS50995">
    <property type="entry name" value="HTH_MARR_2"/>
    <property type="match status" value="1"/>
</dbReference>
<evidence type="ECO:0000256" key="3">
    <source>
        <dbReference type="ARBA" id="ARBA00023163"/>
    </source>
</evidence>
<dbReference type="Pfam" id="PF01047">
    <property type="entry name" value="MarR"/>
    <property type="match status" value="1"/>
</dbReference>
<feature type="domain" description="HTH marR-type" evidence="4">
    <location>
        <begin position="14"/>
        <end position="146"/>
    </location>
</feature>
<dbReference type="InterPro" id="IPR036390">
    <property type="entry name" value="WH_DNA-bd_sf"/>
</dbReference>
<gene>
    <name evidence="5" type="ORF">ACFSJF_03380</name>
</gene>
<dbReference type="SMART" id="SM00347">
    <property type="entry name" value="HTH_MARR"/>
    <property type="match status" value="1"/>
</dbReference>
<organism evidence="5 6">
    <name type="scientific">Ornithinibacillus salinisoli</name>
    <dbReference type="NCBI Taxonomy" id="1848459"/>
    <lineage>
        <taxon>Bacteria</taxon>
        <taxon>Bacillati</taxon>
        <taxon>Bacillota</taxon>
        <taxon>Bacilli</taxon>
        <taxon>Bacillales</taxon>
        <taxon>Bacillaceae</taxon>
        <taxon>Ornithinibacillus</taxon>
    </lineage>
</organism>
<accession>A0ABW4VXP6</accession>
<dbReference type="EMBL" id="JBHUHQ010000006">
    <property type="protein sequence ID" value="MFD2043325.1"/>
    <property type="molecule type" value="Genomic_DNA"/>
</dbReference>
<evidence type="ECO:0000313" key="5">
    <source>
        <dbReference type="EMBL" id="MFD2043325.1"/>
    </source>
</evidence>
<dbReference type="InterPro" id="IPR039422">
    <property type="entry name" value="MarR/SlyA-like"/>
</dbReference>
<reference evidence="6" key="1">
    <citation type="journal article" date="2019" name="Int. J. Syst. Evol. Microbiol.">
        <title>The Global Catalogue of Microorganisms (GCM) 10K type strain sequencing project: providing services to taxonomists for standard genome sequencing and annotation.</title>
        <authorList>
            <consortium name="The Broad Institute Genomics Platform"/>
            <consortium name="The Broad Institute Genome Sequencing Center for Infectious Disease"/>
            <person name="Wu L."/>
            <person name="Ma J."/>
        </authorList>
    </citation>
    <scope>NUCLEOTIDE SEQUENCE [LARGE SCALE GENOMIC DNA]</scope>
    <source>
        <strain evidence="6">R28</strain>
    </source>
</reference>
<dbReference type="InterPro" id="IPR000835">
    <property type="entry name" value="HTH_MarR-typ"/>
</dbReference>
<dbReference type="SUPFAM" id="SSF46785">
    <property type="entry name" value="Winged helix' DNA-binding domain"/>
    <property type="match status" value="1"/>
</dbReference>
<dbReference type="PANTHER" id="PTHR33164:SF56">
    <property type="entry name" value="HTH-TYPE TRANSCRIPTIONAL REGULATOR MHQR"/>
    <property type="match status" value="1"/>
</dbReference>
<dbReference type="Proteomes" id="UP001597383">
    <property type="component" value="Unassembled WGS sequence"/>
</dbReference>
<evidence type="ECO:0000256" key="2">
    <source>
        <dbReference type="ARBA" id="ARBA00023125"/>
    </source>
</evidence>
<keyword evidence="2" id="KW-0238">DNA-binding</keyword>
<keyword evidence="3" id="KW-0804">Transcription</keyword>
<dbReference type="InterPro" id="IPR036388">
    <property type="entry name" value="WH-like_DNA-bd_sf"/>
</dbReference>
<protein>
    <submittedName>
        <fullName evidence="5">MarR family winged helix-turn-helix transcriptional regulator</fullName>
    </submittedName>
</protein>
<dbReference type="PRINTS" id="PR00598">
    <property type="entry name" value="HTHMARR"/>
</dbReference>
<sequence length="151" mass="17238">MSSTKKSMSDKDVSIKLFVVLTRALQSVEKQVIKDIKSHGLNLTEFSVLELLYHKGDQPIQKIGQKVLLASSSITYVVDKLEEKGFLRRRACPNDRRVTYAAISDQGKELMDNIFPKHMEAMREIMGGLSQNEKEIMIDQLKKLGHYAERI</sequence>
<dbReference type="PROSITE" id="PS01117">
    <property type="entry name" value="HTH_MARR_1"/>
    <property type="match status" value="1"/>
</dbReference>
<name>A0ABW4VXP6_9BACI</name>